<reference evidence="1" key="1">
    <citation type="submission" date="2014-01" db="EMBL/GenBank/DDBJ databases">
        <title>Draft genome sequence of highly nematicidal Bacillus thuringiensis DB27.</title>
        <authorList>
            <person name="Iatsenko I."/>
            <person name="Pickard D."/>
            <person name="Corton C."/>
            <person name="Dougan G."/>
            <person name="Sommer R.J."/>
        </authorList>
    </citation>
    <scope>NUCLEOTIDE SEQUENCE [LARGE SCALE GENOMIC DNA]</scope>
    <source>
        <strain evidence="1">DB27</strain>
    </source>
</reference>
<dbReference type="HOGENOM" id="CLU_3363387_0_0_9"/>
<reference evidence="1" key="2">
    <citation type="submission" date="2014-01" db="EMBL/GenBank/DDBJ databases">
        <authorList>
            <person name="Aslett M."/>
        </authorList>
    </citation>
    <scope>NUCLEOTIDE SEQUENCE [LARGE SCALE GENOMIC DNA]</scope>
    <source>
        <strain evidence="1">DB27</strain>
    </source>
</reference>
<organism evidence="1">
    <name type="scientific">Bacillus thuringiensis DB27</name>
    <dbReference type="NCBI Taxonomy" id="1431339"/>
    <lineage>
        <taxon>Bacteria</taxon>
        <taxon>Bacillati</taxon>
        <taxon>Bacillota</taxon>
        <taxon>Bacilli</taxon>
        <taxon>Bacillales</taxon>
        <taxon>Bacillaceae</taxon>
        <taxon>Bacillus</taxon>
        <taxon>Bacillus cereus group</taxon>
    </lineage>
</organism>
<name>W8ZB10_BACTU</name>
<sequence>MFKTYLKYFLHILNYSCYVIQKFVLYEKSPWIPPT</sequence>
<gene>
    <name evidence="1" type="ORF">BTDB27_p000308</name>
</gene>
<dbReference type="Proteomes" id="UP000030682">
    <property type="component" value="Unassembled WGS sequence"/>
</dbReference>
<protein>
    <submittedName>
        <fullName evidence="1">Uncharacterized protein</fullName>
    </submittedName>
</protein>
<dbReference type="EMBL" id="HG810024">
    <property type="protein sequence ID" value="CDN39645.1"/>
    <property type="molecule type" value="Genomic_DNA"/>
</dbReference>
<dbReference type="AlphaFoldDB" id="W8ZB10"/>
<proteinExistence type="predicted"/>
<accession>W8ZB10</accession>
<evidence type="ECO:0000313" key="1">
    <source>
        <dbReference type="EMBL" id="CDN39645.1"/>
    </source>
</evidence>